<feature type="region of interest" description="Disordered" evidence="1">
    <location>
        <begin position="140"/>
        <end position="171"/>
    </location>
</feature>
<proteinExistence type="predicted"/>
<organism evidence="2 3">
    <name type="scientific">Amniculicola lignicola CBS 123094</name>
    <dbReference type="NCBI Taxonomy" id="1392246"/>
    <lineage>
        <taxon>Eukaryota</taxon>
        <taxon>Fungi</taxon>
        <taxon>Dikarya</taxon>
        <taxon>Ascomycota</taxon>
        <taxon>Pezizomycotina</taxon>
        <taxon>Dothideomycetes</taxon>
        <taxon>Pleosporomycetidae</taxon>
        <taxon>Pleosporales</taxon>
        <taxon>Amniculicolaceae</taxon>
        <taxon>Amniculicola</taxon>
    </lineage>
</organism>
<dbReference type="EMBL" id="ML977575">
    <property type="protein sequence ID" value="KAF2002838.1"/>
    <property type="molecule type" value="Genomic_DNA"/>
</dbReference>
<accession>A0A6A5WP80</accession>
<keyword evidence="3" id="KW-1185">Reference proteome</keyword>
<evidence type="ECO:0000313" key="3">
    <source>
        <dbReference type="Proteomes" id="UP000799779"/>
    </source>
</evidence>
<feature type="compositionally biased region" description="Low complexity" evidence="1">
    <location>
        <begin position="96"/>
        <end position="105"/>
    </location>
</feature>
<sequence length="192" mass="19994">MPRWGGERCGTTQRRARQDSRTIGQQQPPAIDTGAAGGAARPARPADPPSSQGHVGQDGQFPARCRPSSIHSLAPATVAAARAPGAFVSKSGHVAQQQQQQQQQQKQRKQMSSPSQTARSCVLPFGVPFGTPFGVPAQMHHGAPGASASWQRTIGVPPAPEESGAMSPAGPVGEHAVELPIMVFAPCFQRAG</sequence>
<feature type="region of interest" description="Disordered" evidence="1">
    <location>
        <begin position="84"/>
        <end position="118"/>
    </location>
</feature>
<feature type="region of interest" description="Disordered" evidence="1">
    <location>
        <begin position="1"/>
        <end position="68"/>
    </location>
</feature>
<reference evidence="2" key="1">
    <citation type="journal article" date="2020" name="Stud. Mycol.">
        <title>101 Dothideomycetes genomes: a test case for predicting lifestyles and emergence of pathogens.</title>
        <authorList>
            <person name="Haridas S."/>
            <person name="Albert R."/>
            <person name="Binder M."/>
            <person name="Bloem J."/>
            <person name="Labutti K."/>
            <person name="Salamov A."/>
            <person name="Andreopoulos B."/>
            <person name="Baker S."/>
            <person name="Barry K."/>
            <person name="Bills G."/>
            <person name="Bluhm B."/>
            <person name="Cannon C."/>
            <person name="Castanera R."/>
            <person name="Culley D."/>
            <person name="Daum C."/>
            <person name="Ezra D."/>
            <person name="Gonzalez J."/>
            <person name="Henrissat B."/>
            <person name="Kuo A."/>
            <person name="Liang C."/>
            <person name="Lipzen A."/>
            <person name="Lutzoni F."/>
            <person name="Magnuson J."/>
            <person name="Mondo S."/>
            <person name="Nolan M."/>
            <person name="Ohm R."/>
            <person name="Pangilinan J."/>
            <person name="Park H.-J."/>
            <person name="Ramirez L."/>
            <person name="Alfaro M."/>
            <person name="Sun H."/>
            <person name="Tritt A."/>
            <person name="Yoshinaga Y."/>
            <person name="Zwiers L.-H."/>
            <person name="Turgeon B."/>
            <person name="Goodwin S."/>
            <person name="Spatafora J."/>
            <person name="Crous P."/>
            <person name="Grigoriev I."/>
        </authorList>
    </citation>
    <scope>NUCLEOTIDE SEQUENCE</scope>
    <source>
        <strain evidence="2">CBS 123094</strain>
    </source>
</reference>
<dbReference type="Proteomes" id="UP000799779">
    <property type="component" value="Unassembled WGS sequence"/>
</dbReference>
<name>A0A6A5WP80_9PLEO</name>
<protein>
    <submittedName>
        <fullName evidence="2">Uncharacterized protein</fullName>
    </submittedName>
</protein>
<evidence type="ECO:0000256" key="1">
    <source>
        <dbReference type="SAM" id="MobiDB-lite"/>
    </source>
</evidence>
<evidence type="ECO:0000313" key="2">
    <source>
        <dbReference type="EMBL" id="KAF2002838.1"/>
    </source>
</evidence>
<dbReference type="AlphaFoldDB" id="A0A6A5WP80"/>
<gene>
    <name evidence="2" type="ORF">P154DRAFT_573659</name>
</gene>